<protein>
    <submittedName>
        <fullName evidence="2">Uncharacterized protein</fullName>
    </submittedName>
</protein>
<feature type="region of interest" description="Disordered" evidence="1">
    <location>
        <begin position="1"/>
        <end position="29"/>
    </location>
</feature>
<gene>
    <name evidence="2" type="ORF">EVAR_61465_1</name>
</gene>
<dbReference type="AlphaFoldDB" id="A0A4C1Z6A6"/>
<evidence type="ECO:0000256" key="1">
    <source>
        <dbReference type="SAM" id="MobiDB-lite"/>
    </source>
</evidence>
<keyword evidence="3" id="KW-1185">Reference proteome</keyword>
<reference evidence="2 3" key="1">
    <citation type="journal article" date="2019" name="Commun. Biol.">
        <title>The bagworm genome reveals a unique fibroin gene that provides high tensile strength.</title>
        <authorList>
            <person name="Kono N."/>
            <person name="Nakamura H."/>
            <person name="Ohtoshi R."/>
            <person name="Tomita M."/>
            <person name="Numata K."/>
            <person name="Arakawa K."/>
        </authorList>
    </citation>
    <scope>NUCLEOTIDE SEQUENCE [LARGE SCALE GENOMIC DNA]</scope>
</reference>
<dbReference type="EMBL" id="BGZK01001573">
    <property type="protein sequence ID" value="GBP82604.1"/>
    <property type="molecule type" value="Genomic_DNA"/>
</dbReference>
<evidence type="ECO:0000313" key="3">
    <source>
        <dbReference type="Proteomes" id="UP000299102"/>
    </source>
</evidence>
<sequence>MLIEDTKRAAASGAQWPVSDPRGRAVGGRGRGAQAVSFYGGRKLGSTSIAVAPLILKGTALNANAAALYYRTLPSRRSINPRAAVQRPIVSEHPAGGLPLGPVADLC</sequence>
<proteinExistence type="predicted"/>
<dbReference type="Proteomes" id="UP000299102">
    <property type="component" value="Unassembled WGS sequence"/>
</dbReference>
<evidence type="ECO:0000313" key="2">
    <source>
        <dbReference type="EMBL" id="GBP82604.1"/>
    </source>
</evidence>
<comment type="caution">
    <text evidence="2">The sequence shown here is derived from an EMBL/GenBank/DDBJ whole genome shotgun (WGS) entry which is preliminary data.</text>
</comment>
<organism evidence="2 3">
    <name type="scientific">Eumeta variegata</name>
    <name type="common">Bagworm moth</name>
    <name type="synonym">Eumeta japonica</name>
    <dbReference type="NCBI Taxonomy" id="151549"/>
    <lineage>
        <taxon>Eukaryota</taxon>
        <taxon>Metazoa</taxon>
        <taxon>Ecdysozoa</taxon>
        <taxon>Arthropoda</taxon>
        <taxon>Hexapoda</taxon>
        <taxon>Insecta</taxon>
        <taxon>Pterygota</taxon>
        <taxon>Neoptera</taxon>
        <taxon>Endopterygota</taxon>
        <taxon>Lepidoptera</taxon>
        <taxon>Glossata</taxon>
        <taxon>Ditrysia</taxon>
        <taxon>Tineoidea</taxon>
        <taxon>Psychidae</taxon>
        <taxon>Oiketicinae</taxon>
        <taxon>Eumeta</taxon>
    </lineage>
</organism>
<accession>A0A4C1Z6A6</accession>
<name>A0A4C1Z6A6_EUMVA</name>